<dbReference type="InterPro" id="IPR025965">
    <property type="entry name" value="FlgD/Vpr_Ig-like"/>
</dbReference>
<dbReference type="InterPro" id="IPR011042">
    <property type="entry name" value="6-blade_b-propeller_TolB-like"/>
</dbReference>
<evidence type="ECO:0000256" key="2">
    <source>
        <dbReference type="PROSITE-ProRule" id="PRU00504"/>
    </source>
</evidence>
<dbReference type="InterPro" id="IPR001258">
    <property type="entry name" value="NHL_repeat"/>
</dbReference>
<organism evidence="4 5">
    <name type="scientific">candidate division WOR-1 bacterium RIFOXYB2_FULL_37_13</name>
    <dbReference type="NCBI Taxonomy" id="1802579"/>
    <lineage>
        <taxon>Bacteria</taxon>
        <taxon>Bacillati</taxon>
        <taxon>Saganbacteria</taxon>
    </lineage>
</organism>
<dbReference type="Pfam" id="PF01436">
    <property type="entry name" value="NHL"/>
    <property type="match status" value="2"/>
</dbReference>
<evidence type="ECO:0000313" key="4">
    <source>
        <dbReference type="EMBL" id="OGC24095.1"/>
    </source>
</evidence>
<dbReference type="PANTHER" id="PTHR24104">
    <property type="entry name" value="E3 UBIQUITIN-PROTEIN LIGASE NHLRC1-RELATED"/>
    <property type="match status" value="1"/>
</dbReference>
<evidence type="ECO:0000256" key="1">
    <source>
        <dbReference type="ARBA" id="ARBA00022737"/>
    </source>
</evidence>
<dbReference type="Gene3D" id="2.120.10.30">
    <property type="entry name" value="TolB, C-terminal domain"/>
    <property type="match status" value="2"/>
</dbReference>
<dbReference type="Proteomes" id="UP000178417">
    <property type="component" value="Unassembled WGS sequence"/>
</dbReference>
<evidence type="ECO:0000259" key="3">
    <source>
        <dbReference type="Pfam" id="PF13860"/>
    </source>
</evidence>
<name>A0A1F4SUI7_UNCSA</name>
<protein>
    <recommendedName>
        <fullName evidence="3">FlgD/Vpr Ig-like domain-containing protein</fullName>
    </recommendedName>
</protein>
<accession>A0A1F4SUI7</accession>
<evidence type="ECO:0000313" key="5">
    <source>
        <dbReference type="Proteomes" id="UP000178417"/>
    </source>
</evidence>
<dbReference type="InterPro" id="IPR050952">
    <property type="entry name" value="TRIM-NHL_E3_ligases"/>
</dbReference>
<feature type="repeat" description="NHL" evidence="2">
    <location>
        <begin position="171"/>
        <end position="212"/>
    </location>
</feature>
<dbReference type="GO" id="GO:0008270">
    <property type="term" value="F:zinc ion binding"/>
    <property type="evidence" value="ECO:0007669"/>
    <property type="project" value="UniProtKB-KW"/>
</dbReference>
<sequence>MKKIVLFIFIFFVLSVVGFTATIDVVASFNVSNLNNPYKLAVNKEGFVYVVDTINNAIKKFSNTGDLIKTLTTFNNGDTFKQPQGVLFDFDSNLYVIDTGNNRIIKFSDKDNDFIFLSVGENLPDNLSLKSPRAGRIDKDGNLFIADTANNRVIKGSTGMVIGQGSGGISAKSIGNISSNQITSPYGIDLDNQGNLYVADTENHKIKKYGLNGELLMEIGEKGVGRGEFLYPCDVALDCNENIYVADTENHRIQKFDKFGKFICSFGTQGLKEGNFFAPRGISIDKNSGFIYVADAEGRIQKFNIAIGIADAKLSNKVFSTKSSANKRLTELEFYLKEEGIVSIDVFDSNGGLVKSLVQGLKQKPGSCSFSWNGDDNASKLADSGEYSFRIEVHSEDNVKNSPLIEKTVIIDNTPLGINLYPPLIELEYGRGDIKKFELPYKASKTAEIKFEIKSISGKNIYISQEVPPGSKEVNLFVWNALEANVKIEKEYVVYATASDEVGNICFENIKVTTDDEAPKITGNNPSKKVFSPRLNQIMTVSFEVKDNIFDPLFNLKAYIEDENSRIICEILSAETVPSGEVIVSWNGRDLSGNIVEDGTYKIVLKVNDGVGNLGYSYLIVEADSTPPTATAIPSAAVFSPNDDGKFDSINFKLKSNEKGTICFKLEKVK</sequence>
<comment type="caution">
    <text evidence="4">The sequence shown here is derived from an EMBL/GenBank/DDBJ whole genome shotgun (WGS) entry which is preliminary data.</text>
</comment>
<dbReference type="SUPFAM" id="SSF101898">
    <property type="entry name" value="NHL repeat"/>
    <property type="match status" value="1"/>
</dbReference>
<dbReference type="PANTHER" id="PTHR24104:SF25">
    <property type="entry name" value="PROTEIN LIN-41"/>
    <property type="match status" value="1"/>
</dbReference>
<proteinExistence type="predicted"/>
<dbReference type="PROSITE" id="PS51125">
    <property type="entry name" value="NHL"/>
    <property type="match status" value="2"/>
</dbReference>
<feature type="repeat" description="NHL" evidence="2">
    <location>
        <begin position="216"/>
        <end position="259"/>
    </location>
</feature>
<reference evidence="4 5" key="1">
    <citation type="journal article" date="2016" name="Nat. Commun.">
        <title>Thousands of microbial genomes shed light on interconnected biogeochemical processes in an aquifer system.</title>
        <authorList>
            <person name="Anantharaman K."/>
            <person name="Brown C.T."/>
            <person name="Hug L.A."/>
            <person name="Sharon I."/>
            <person name="Castelle C.J."/>
            <person name="Probst A.J."/>
            <person name="Thomas B.C."/>
            <person name="Singh A."/>
            <person name="Wilkins M.J."/>
            <person name="Karaoz U."/>
            <person name="Brodie E.L."/>
            <person name="Williams K.H."/>
            <person name="Hubbard S.S."/>
            <person name="Banfield J.F."/>
        </authorList>
    </citation>
    <scope>NUCLEOTIDE SEQUENCE [LARGE SCALE GENOMIC DNA]</scope>
</reference>
<dbReference type="CDD" id="cd05819">
    <property type="entry name" value="NHL"/>
    <property type="match status" value="1"/>
</dbReference>
<dbReference type="AlphaFoldDB" id="A0A1F4SUI7"/>
<feature type="domain" description="FlgD/Vpr Ig-like" evidence="3">
    <location>
        <begin position="342"/>
        <end position="395"/>
    </location>
</feature>
<keyword evidence="1" id="KW-0677">Repeat</keyword>
<dbReference type="Pfam" id="PF13860">
    <property type="entry name" value="FlgD_ig"/>
    <property type="match status" value="1"/>
</dbReference>
<gene>
    <name evidence="4" type="ORF">A2310_05095</name>
</gene>
<dbReference type="STRING" id="1802579.A2310_05095"/>
<dbReference type="EMBL" id="MEUB01000012">
    <property type="protein sequence ID" value="OGC24095.1"/>
    <property type="molecule type" value="Genomic_DNA"/>
</dbReference>
<dbReference type="Gene3D" id="2.60.40.4070">
    <property type="match status" value="2"/>
</dbReference>